<dbReference type="Pfam" id="PF08282">
    <property type="entry name" value="Hydrolase_3"/>
    <property type="match status" value="1"/>
</dbReference>
<dbReference type="NCBIfam" id="TIGR01662">
    <property type="entry name" value="HAD-SF-IIIA"/>
    <property type="match status" value="1"/>
</dbReference>
<dbReference type="GO" id="GO:0046872">
    <property type="term" value="F:metal ion binding"/>
    <property type="evidence" value="ECO:0007669"/>
    <property type="project" value="UniProtKB-KW"/>
</dbReference>
<accession>A0A7C2TH12</accession>
<evidence type="ECO:0000256" key="1">
    <source>
        <dbReference type="ARBA" id="ARBA00001946"/>
    </source>
</evidence>
<dbReference type="SFLD" id="SFLDG01136">
    <property type="entry name" value="C1.6:_Phosphoserine_Phosphatas"/>
    <property type="match status" value="1"/>
</dbReference>
<dbReference type="PANTHER" id="PTHR21485">
    <property type="entry name" value="HAD SUPERFAMILY MEMBERS CMAS AND KDSC"/>
    <property type="match status" value="1"/>
</dbReference>
<dbReference type="InterPro" id="IPR036412">
    <property type="entry name" value="HAD-like_sf"/>
</dbReference>
<organism evidence="7">
    <name type="scientific">Desulfurivibrio alkaliphilus</name>
    <dbReference type="NCBI Taxonomy" id="427923"/>
    <lineage>
        <taxon>Bacteria</taxon>
        <taxon>Pseudomonadati</taxon>
        <taxon>Thermodesulfobacteriota</taxon>
        <taxon>Desulfobulbia</taxon>
        <taxon>Desulfobulbales</taxon>
        <taxon>Desulfobulbaceae</taxon>
        <taxon>Desulfurivibrio</taxon>
    </lineage>
</organism>
<dbReference type="GO" id="GO:0016788">
    <property type="term" value="F:hydrolase activity, acting on ester bonds"/>
    <property type="evidence" value="ECO:0007669"/>
    <property type="project" value="InterPro"/>
</dbReference>
<dbReference type="SFLD" id="SFLDS00003">
    <property type="entry name" value="Haloacid_Dehalogenase"/>
    <property type="match status" value="1"/>
</dbReference>
<dbReference type="AlphaFoldDB" id="A0A7C2TH12"/>
<dbReference type="SUPFAM" id="SSF56784">
    <property type="entry name" value="HAD-like"/>
    <property type="match status" value="1"/>
</dbReference>
<dbReference type="InterPro" id="IPR006549">
    <property type="entry name" value="HAD-SF_hydro_IIIA"/>
</dbReference>
<dbReference type="InterPro" id="IPR010023">
    <property type="entry name" value="KdsC_fam"/>
</dbReference>
<comment type="cofactor">
    <cofactor evidence="1">
        <name>Mg(2+)</name>
        <dbReference type="ChEBI" id="CHEBI:18420"/>
    </cofactor>
</comment>
<comment type="caution">
    <text evidence="7">The sequence shown here is derived from an EMBL/GenBank/DDBJ whole genome shotgun (WGS) entry which is preliminary data.</text>
</comment>
<dbReference type="Proteomes" id="UP000885986">
    <property type="component" value="Unassembled WGS sequence"/>
</dbReference>
<dbReference type="InterPro" id="IPR023214">
    <property type="entry name" value="HAD_sf"/>
</dbReference>
<proteinExistence type="inferred from homology"/>
<gene>
    <name evidence="7" type="ORF">ENN98_02375</name>
</gene>
<dbReference type="CDD" id="cd01630">
    <property type="entry name" value="HAD_KDO-like"/>
    <property type="match status" value="1"/>
</dbReference>
<dbReference type="SFLD" id="SFLDG01138">
    <property type="entry name" value="C1.6.2:_Deoxy-d-mannose-octulo"/>
    <property type="match status" value="1"/>
</dbReference>
<keyword evidence="4" id="KW-0479">Metal-binding</keyword>
<keyword evidence="5 7" id="KW-0378">Hydrolase</keyword>
<evidence type="ECO:0000256" key="3">
    <source>
        <dbReference type="ARBA" id="ARBA00011881"/>
    </source>
</evidence>
<dbReference type="EMBL" id="DSDS01000055">
    <property type="protein sequence ID" value="HET97547.1"/>
    <property type="molecule type" value="Genomic_DNA"/>
</dbReference>
<evidence type="ECO:0000256" key="6">
    <source>
        <dbReference type="ARBA" id="ARBA00022842"/>
    </source>
</evidence>
<evidence type="ECO:0000313" key="7">
    <source>
        <dbReference type="EMBL" id="HET97547.1"/>
    </source>
</evidence>
<dbReference type="InterPro" id="IPR050793">
    <property type="entry name" value="CMP-NeuNAc_synthase"/>
</dbReference>
<evidence type="ECO:0000256" key="2">
    <source>
        <dbReference type="ARBA" id="ARBA00005893"/>
    </source>
</evidence>
<comment type="similarity">
    <text evidence="2">Belongs to the KdsC family.</text>
</comment>
<comment type="subunit">
    <text evidence="3">Homotetramer.</text>
</comment>
<evidence type="ECO:0000256" key="4">
    <source>
        <dbReference type="ARBA" id="ARBA00022723"/>
    </source>
</evidence>
<dbReference type="Gene3D" id="3.40.50.1000">
    <property type="entry name" value="HAD superfamily/HAD-like"/>
    <property type="match status" value="1"/>
</dbReference>
<sequence length="222" mass="23879">MSSTAGYPSDCEITAGLRQRAALRGQAREERGYAWKNCLPRAREISLLLLDVDGVLTDASILYTDSGTEFKAFSTRDGLGIRLLQEAGVEVGVVTARSSEAVRRRAADLGLAHVVQGARDKLAAYERILREQNLRPAQVAYMGDDWLDLPLLVRVGLAATVADAVAEVKAVAHYVTRQPGGKGAVRELCELLIEARGAHEQLLARYCPEHPALGGGGEGSSR</sequence>
<evidence type="ECO:0000256" key="5">
    <source>
        <dbReference type="ARBA" id="ARBA00022801"/>
    </source>
</evidence>
<name>A0A7C2TH12_9BACT</name>
<dbReference type="PANTHER" id="PTHR21485:SF3">
    <property type="entry name" value="N-ACYLNEURAMINATE CYTIDYLYLTRANSFERASE"/>
    <property type="match status" value="1"/>
</dbReference>
<keyword evidence="6" id="KW-0460">Magnesium</keyword>
<dbReference type="FunFam" id="3.40.50.1000:FF:000029">
    <property type="entry name" value="3-deoxy-D-manno-octulosonate 8-phosphate phosphatase KdsC"/>
    <property type="match status" value="1"/>
</dbReference>
<dbReference type="GO" id="GO:0008781">
    <property type="term" value="F:N-acylneuraminate cytidylyltransferase activity"/>
    <property type="evidence" value="ECO:0007669"/>
    <property type="project" value="TreeGrafter"/>
</dbReference>
<reference evidence="7" key="1">
    <citation type="journal article" date="2020" name="mSystems">
        <title>Genome- and Community-Level Interaction Insights into Carbon Utilization and Element Cycling Functions of Hydrothermarchaeota in Hydrothermal Sediment.</title>
        <authorList>
            <person name="Zhou Z."/>
            <person name="Liu Y."/>
            <person name="Xu W."/>
            <person name="Pan J."/>
            <person name="Luo Z.H."/>
            <person name="Li M."/>
        </authorList>
    </citation>
    <scope>NUCLEOTIDE SEQUENCE [LARGE SCALE GENOMIC DNA]</scope>
    <source>
        <strain evidence="7">SpSt-1224</strain>
    </source>
</reference>
<dbReference type="NCBIfam" id="TIGR01670">
    <property type="entry name" value="KdsC-phosphatas"/>
    <property type="match status" value="1"/>
</dbReference>
<protein>
    <submittedName>
        <fullName evidence="7">HAD-IIIA family hydrolase</fullName>
    </submittedName>
</protein>